<proteinExistence type="predicted"/>
<dbReference type="KEGG" id="cel:CELE_Y38E10A.14"/>
<protein>
    <submittedName>
        <fullName evidence="1">SMN domain-containing protein</fullName>
    </submittedName>
</protein>
<evidence type="ECO:0000313" key="1">
    <source>
        <dbReference type="EMBL" id="CAB54405.2"/>
    </source>
</evidence>
<dbReference type="RefSeq" id="NP_496697.2">
    <property type="nucleotide sequence ID" value="NM_064296.4"/>
</dbReference>
<dbReference type="Bgee" id="WBGene00012592">
    <property type="expression patterns" value="Expressed in adult organism and 3 other cell types or tissues"/>
</dbReference>
<dbReference type="STRING" id="6239.Y38E10A.14.1"/>
<dbReference type="AlphaFoldDB" id="Q9NAJ7"/>
<dbReference type="CTD" id="174896"/>
<dbReference type="HOGENOM" id="CLU_1972476_0_0_1"/>
<evidence type="ECO:0000313" key="2">
    <source>
        <dbReference type="Proteomes" id="UP000001940"/>
    </source>
</evidence>
<dbReference type="WormBase" id="Y38E10A.14">
    <property type="protein sequence ID" value="CE50173"/>
    <property type="gene ID" value="WBGene00012592"/>
</dbReference>
<sequence>MQLSTQQSVSCQSTRSFMDQITRDSIDHYRCMSTKLLSIKRMKQHCQKQSTARSTKLQYLAENQNDQPRLLAGSLSHGDSTTGPIKYKDGHQKRTTVVWDGQGTIRDETKSNIIKLTYLYLFPSCGAGSVRELVPFSSYHSFIVTHSTFNITMIALQSKCILPPCLPL</sequence>
<dbReference type="PIR" id="T26664">
    <property type="entry name" value="T26664"/>
</dbReference>
<evidence type="ECO:0000313" key="3">
    <source>
        <dbReference type="WormBase" id="Y38E10A.14"/>
    </source>
</evidence>
<dbReference type="InParanoid" id="Q9NAJ7"/>
<gene>
    <name evidence="1" type="ORF">CELE_Y38E10A.14</name>
    <name evidence="1 3" type="ORF">Y38E10A.14</name>
</gene>
<reference evidence="1 2" key="1">
    <citation type="journal article" date="1998" name="Science">
        <title>Genome sequence of the nematode C. elegans: a platform for investigating biology.</title>
        <authorList>
            <consortium name="The C. elegans sequencing consortium"/>
            <person name="Sulson J.E."/>
            <person name="Waterston R."/>
        </authorList>
    </citation>
    <scope>NUCLEOTIDE SEQUENCE [LARGE SCALE GENOMIC DNA]</scope>
    <source>
        <strain evidence="1 2">Bristol N2</strain>
    </source>
</reference>
<dbReference type="GeneID" id="174896"/>
<dbReference type="AGR" id="WB:WBGene00012592"/>
<name>Q9NAJ7_CAEEL</name>
<dbReference type="UCSC" id="Y38E10A.14">
    <property type="organism name" value="c. elegans"/>
</dbReference>
<accession>Q9NAJ7</accession>
<dbReference type="SMR" id="Q9NAJ7"/>
<organism evidence="1 2">
    <name type="scientific">Caenorhabditis elegans</name>
    <dbReference type="NCBI Taxonomy" id="6239"/>
    <lineage>
        <taxon>Eukaryota</taxon>
        <taxon>Metazoa</taxon>
        <taxon>Ecdysozoa</taxon>
        <taxon>Nematoda</taxon>
        <taxon>Chromadorea</taxon>
        <taxon>Rhabditida</taxon>
        <taxon>Rhabditina</taxon>
        <taxon>Rhabditomorpha</taxon>
        <taxon>Rhabditoidea</taxon>
        <taxon>Rhabditidae</taxon>
        <taxon>Peloderinae</taxon>
        <taxon>Caenorhabditis</taxon>
    </lineage>
</organism>
<dbReference type="EMBL" id="BX284602">
    <property type="protein sequence ID" value="CAB54405.2"/>
    <property type="molecule type" value="Genomic_DNA"/>
</dbReference>
<dbReference type="DIP" id="DIP-24319N"/>
<keyword evidence="2" id="KW-1185">Reference proteome</keyword>
<dbReference type="Proteomes" id="UP000001940">
    <property type="component" value="Chromosome II"/>
</dbReference>
<dbReference type="PaxDb" id="6239-Y38E10A.14"/>